<evidence type="ECO:0000259" key="1">
    <source>
        <dbReference type="Pfam" id="PF13843"/>
    </source>
</evidence>
<dbReference type="InterPro" id="IPR029526">
    <property type="entry name" value="PGBD"/>
</dbReference>
<proteinExistence type="predicted"/>
<dbReference type="AlphaFoldDB" id="A0A2H1WB96"/>
<sequence>MAHLHGIGILPLGTIQLNRAKDIDLPSKKELLKYERGHCIEKSTEINGVQISVTTWVDNKVVNLCSSYVGKEPMAPVKRFSKKEKRIIEVPRPKSVEIYNKYMGGVDLLDAMLGFYRIKIKSKKWYHRIFFHMVDMTCVNSWLLWRRRNKQKSNNEVYMPLLDFKIYIADVLMRETGGVFTPTTRGRGRPALEHTDLRKRKRRIELPPQEVIYDAIGHWPNWGDKRQRCKNCTRLSYIDCRWATEAYEFKNGIVLERGKGAGRGRWGSVARFSEI</sequence>
<feature type="domain" description="PiggyBac transposable element-derived protein" evidence="1">
    <location>
        <begin position="3"/>
        <end position="142"/>
    </location>
</feature>
<evidence type="ECO:0000313" key="2">
    <source>
        <dbReference type="EMBL" id="SOQ50216.1"/>
    </source>
</evidence>
<name>A0A2H1WB96_SPOFR</name>
<accession>A0A2H1WB96</accession>
<reference evidence="2" key="1">
    <citation type="submission" date="2016-07" db="EMBL/GenBank/DDBJ databases">
        <authorList>
            <person name="Bretaudeau A."/>
        </authorList>
    </citation>
    <scope>NUCLEOTIDE SEQUENCE</scope>
    <source>
        <strain evidence="2">Rice</strain>
        <tissue evidence="2">Whole body</tissue>
    </source>
</reference>
<organism evidence="2">
    <name type="scientific">Spodoptera frugiperda</name>
    <name type="common">Fall armyworm</name>
    <dbReference type="NCBI Taxonomy" id="7108"/>
    <lineage>
        <taxon>Eukaryota</taxon>
        <taxon>Metazoa</taxon>
        <taxon>Ecdysozoa</taxon>
        <taxon>Arthropoda</taxon>
        <taxon>Hexapoda</taxon>
        <taxon>Insecta</taxon>
        <taxon>Pterygota</taxon>
        <taxon>Neoptera</taxon>
        <taxon>Endopterygota</taxon>
        <taxon>Lepidoptera</taxon>
        <taxon>Glossata</taxon>
        <taxon>Ditrysia</taxon>
        <taxon>Noctuoidea</taxon>
        <taxon>Noctuidae</taxon>
        <taxon>Amphipyrinae</taxon>
        <taxon>Spodoptera</taxon>
    </lineage>
</organism>
<dbReference type="PANTHER" id="PTHR47272">
    <property type="entry name" value="DDE_TNP_1_7 DOMAIN-CONTAINING PROTEIN"/>
    <property type="match status" value="1"/>
</dbReference>
<protein>
    <submittedName>
        <fullName evidence="2">SFRICE_040113</fullName>
    </submittedName>
</protein>
<dbReference type="Pfam" id="PF13843">
    <property type="entry name" value="DDE_Tnp_1_7"/>
    <property type="match status" value="1"/>
</dbReference>
<gene>
    <name evidence="2" type="ORF">SFRICE_040113</name>
</gene>
<dbReference type="EMBL" id="ODYU01007439">
    <property type="protein sequence ID" value="SOQ50216.1"/>
    <property type="molecule type" value="Genomic_DNA"/>
</dbReference>